<evidence type="ECO:0000313" key="2">
    <source>
        <dbReference type="Proteomes" id="UP001230649"/>
    </source>
</evidence>
<name>A0ACC2VAY7_9TREE</name>
<evidence type="ECO:0000313" key="1">
    <source>
        <dbReference type="EMBL" id="KAJ9096149.1"/>
    </source>
</evidence>
<gene>
    <name evidence="1" type="ORF">QFC20_006482</name>
</gene>
<proteinExistence type="predicted"/>
<protein>
    <submittedName>
        <fullName evidence="1">Uncharacterized protein</fullName>
    </submittedName>
</protein>
<reference evidence="1" key="1">
    <citation type="submission" date="2023-04" db="EMBL/GenBank/DDBJ databases">
        <title>Draft Genome sequencing of Naganishia species isolated from polar environments using Oxford Nanopore Technology.</title>
        <authorList>
            <person name="Leo P."/>
            <person name="Venkateswaran K."/>
        </authorList>
    </citation>
    <scope>NUCLEOTIDE SEQUENCE</scope>
    <source>
        <strain evidence="1">MNA-CCFEE 5262</strain>
    </source>
</reference>
<sequence>MSFDNFDLEHRSGASGGIPPKTTSSQESSLQIFKVNSNVQGINRLIDKLGTVHDGAGLRKSLANLTESTRRMIERSGKDVQDWAALVPETTSETVGVHFHPKPLSAYPPHQDRATQQRVAKEFSAAILAFQRSQKLSAEKLKHQIAREQKQLAGEMNDQGRSSDDPILGSPSSPQNQVLLTQQRSLGSSSGATAFQESLIAERELEIRDIETGIHELNDIFHDLNKLVGEQGDMIDNIESNVTNVEVDTRLAGTELTAAHEYQRKAGRRMLYVIRLEAKRTRADY</sequence>
<dbReference type="EMBL" id="JASBWS010000116">
    <property type="protein sequence ID" value="KAJ9096149.1"/>
    <property type="molecule type" value="Genomic_DNA"/>
</dbReference>
<organism evidence="1 2">
    <name type="scientific">Naganishia adeliensis</name>
    <dbReference type="NCBI Taxonomy" id="92952"/>
    <lineage>
        <taxon>Eukaryota</taxon>
        <taxon>Fungi</taxon>
        <taxon>Dikarya</taxon>
        <taxon>Basidiomycota</taxon>
        <taxon>Agaricomycotina</taxon>
        <taxon>Tremellomycetes</taxon>
        <taxon>Filobasidiales</taxon>
        <taxon>Filobasidiaceae</taxon>
        <taxon>Naganishia</taxon>
    </lineage>
</organism>
<dbReference type="Proteomes" id="UP001230649">
    <property type="component" value="Unassembled WGS sequence"/>
</dbReference>
<accession>A0ACC2VAY7</accession>
<comment type="caution">
    <text evidence="1">The sequence shown here is derived from an EMBL/GenBank/DDBJ whole genome shotgun (WGS) entry which is preliminary data.</text>
</comment>
<keyword evidence="2" id="KW-1185">Reference proteome</keyword>